<dbReference type="AlphaFoldDB" id="A0A9P7DR35"/>
<proteinExistence type="predicted"/>
<comment type="caution">
    <text evidence="1">The sequence shown here is derived from an EMBL/GenBank/DDBJ whole genome shotgun (WGS) entry which is preliminary data.</text>
</comment>
<name>A0A9P7DR35_9AGAM</name>
<dbReference type="OrthoDB" id="10266330at2759"/>
<dbReference type="Proteomes" id="UP000719766">
    <property type="component" value="Unassembled WGS sequence"/>
</dbReference>
<reference evidence="1" key="1">
    <citation type="journal article" date="2020" name="New Phytol.">
        <title>Comparative genomics reveals dynamic genome evolution in host specialist ectomycorrhizal fungi.</title>
        <authorList>
            <person name="Lofgren L.A."/>
            <person name="Nguyen N.H."/>
            <person name="Vilgalys R."/>
            <person name="Ruytinx J."/>
            <person name="Liao H.L."/>
            <person name="Branco S."/>
            <person name="Kuo A."/>
            <person name="LaButti K."/>
            <person name="Lipzen A."/>
            <person name="Andreopoulos W."/>
            <person name="Pangilinan J."/>
            <person name="Riley R."/>
            <person name="Hundley H."/>
            <person name="Na H."/>
            <person name="Barry K."/>
            <person name="Grigoriev I.V."/>
            <person name="Stajich J.E."/>
            <person name="Kennedy P.G."/>
        </authorList>
    </citation>
    <scope>NUCLEOTIDE SEQUENCE</scope>
    <source>
        <strain evidence="1">S12</strain>
    </source>
</reference>
<accession>A0A9P7DR35</accession>
<keyword evidence="2" id="KW-1185">Reference proteome</keyword>
<dbReference type="PANTHER" id="PTHR19879:SF1">
    <property type="entry name" value="CANNONBALL-RELATED"/>
    <property type="match status" value="1"/>
</dbReference>
<dbReference type="PANTHER" id="PTHR19879">
    <property type="entry name" value="TRANSCRIPTION INITIATION FACTOR TFIID"/>
    <property type="match status" value="1"/>
</dbReference>
<dbReference type="InterPro" id="IPR036322">
    <property type="entry name" value="WD40_repeat_dom_sf"/>
</dbReference>
<protein>
    <submittedName>
        <fullName evidence="1">Uncharacterized protein</fullName>
    </submittedName>
</protein>
<evidence type="ECO:0000313" key="2">
    <source>
        <dbReference type="Proteomes" id="UP000719766"/>
    </source>
</evidence>
<dbReference type="GeneID" id="64605939"/>
<dbReference type="GO" id="GO:0005669">
    <property type="term" value="C:transcription factor TFIID complex"/>
    <property type="evidence" value="ECO:0007669"/>
    <property type="project" value="TreeGrafter"/>
</dbReference>
<sequence length="142" mass="15504">MLPYPQSFKTVDVQREVEKVRDARKRIRLESSALSSIDMNSVQGGAARARGLPSICAYTLHDVGEGAPCCTFSPDLTLMAAGFSESYIRLWSLKNEKLKGLRNDFSLSSVKDSGSLSKIQQKEGQPESSSATAVLCILYPLT</sequence>
<dbReference type="EMBL" id="JABBWE010000008">
    <property type="protein sequence ID" value="KAG1800992.1"/>
    <property type="molecule type" value="Genomic_DNA"/>
</dbReference>
<evidence type="ECO:0000313" key="1">
    <source>
        <dbReference type="EMBL" id="KAG1800992.1"/>
    </source>
</evidence>
<dbReference type="GO" id="GO:0006367">
    <property type="term" value="P:transcription initiation at RNA polymerase II promoter"/>
    <property type="evidence" value="ECO:0007669"/>
    <property type="project" value="TreeGrafter"/>
</dbReference>
<dbReference type="RefSeq" id="XP_041164734.1">
    <property type="nucleotide sequence ID" value="XM_041312175.1"/>
</dbReference>
<gene>
    <name evidence="1" type="ORF">HD556DRAFT_975920</name>
</gene>
<dbReference type="SUPFAM" id="SSF50978">
    <property type="entry name" value="WD40 repeat-like"/>
    <property type="match status" value="1"/>
</dbReference>
<organism evidence="1 2">
    <name type="scientific">Suillus plorans</name>
    <dbReference type="NCBI Taxonomy" id="116603"/>
    <lineage>
        <taxon>Eukaryota</taxon>
        <taxon>Fungi</taxon>
        <taxon>Dikarya</taxon>
        <taxon>Basidiomycota</taxon>
        <taxon>Agaricomycotina</taxon>
        <taxon>Agaricomycetes</taxon>
        <taxon>Agaricomycetidae</taxon>
        <taxon>Boletales</taxon>
        <taxon>Suillineae</taxon>
        <taxon>Suillaceae</taxon>
        <taxon>Suillus</taxon>
    </lineage>
</organism>
<dbReference type="GO" id="GO:0016251">
    <property type="term" value="F:RNA polymerase II general transcription initiation factor activity"/>
    <property type="evidence" value="ECO:0007669"/>
    <property type="project" value="TreeGrafter"/>
</dbReference>